<dbReference type="GO" id="GO:0005739">
    <property type="term" value="C:mitochondrion"/>
    <property type="evidence" value="ECO:0007669"/>
    <property type="project" value="InterPro"/>
</dbReference>
<sequence length="200" mass="22763">MQPLKRTGVSCARRLRPQVQRQSRRHASDSHGPDSHGSHDAHHSTPANESFGSGFYIALAAIPASFALYKFSRQGTDEQPYFTRLIRDTYNGYKDRWAERNASHTQAMEQAAADRVIFLNESNNTLRRVDIRFPEIFNTGSPWNVPAGHGSANLDHLIAKYEKEAYEENDRKLKQLRDNNVPAEKEFESFRKLTSAAKDS</sequence>
<dbReference type="EMBL" id="ML993580">
    <property type="protein sequence ID" value="KAF2173208.1"/>
    <property type="molecule type" value="Genomic_DNA"/>
</dbReference>
<reference evidence="2" key="1">
    <citation type="journal article" date="2020" name="Stud. Mycol.">
        <title>101 Dothideomycetes genomes: a test case for predicting lifestyles and emergence of pathogens.</title>
        <authorList>
            <person name="Haridas S."/>
            <person name="Albert R."/>
            <person name="Binder M."/>
            <person name="Bloem J."/>
            <person name="Labutti K."/>
            <person name="Salamov A."/>
            <person name="Andreopoulos B."/>
            <person name="Baker S."/>
            <person name="Barry K."/>
            <person name="Bills G."/>
            <person name="Bluhm B."/>
            <person name="Cannon C."/>
            <person name="Castanera R."/>
            <person name="Culley D."/>
            <person name="Daum C."/>
            <person name="Ezra D."/>
            <person name="Gonzalez J."/>
            <person name="Henrissat B."/>
            <person name="Kuo A."/>
            <person name="Liang C."/>
            <person name="Lipzen A."/>
            <person name="Lutzoni F."/>
            <person name="Magnuson J."/>
            <person name="Mondo S."/>
            <person name="Nolan M."/>
            <person name="Ohm R."/>
            <person name="Pangilinan J."/>
            <person name="Park H.-J."/>
            <person name="Ramirez L."/>
            <person name="Alfaro M."/>
            <person name="Sun H."/>
            <person name="Tritt A."/>
            <person name="Yoshinaga Y."/>
            <person name="Zwiers L.-H."/>
            <person name="Turgeon B."/>
            <person name="Goodwin S."/>
            <person name="Spatafora J."/>
            <person name="Crous P."/>
            <person name="Grigoriev I."/>
        </authorList>
    </citation>
    <scope>NUCLEOTIDE SEQUENCE</scope>
    <source>
        <strain evidence="2">ATCC 36951</strain>
    </source>
</reference>
<feature type="region of interest" description="Disordered" evidence="1">
    <location>
        <begin position="1"/>
        <end position="46"/>
    </location>
</feature>
<name>A0A6A6D464_ZASCE</name>
<dbReference type="GeneID" id="54568581"/>
<dbReference type="OrthoDB" id="2120038at2759"/>
<dbReference type="Proteomes" id="UP000799537">
    <property type="component" value="Unassembled WGS sequence"/>
</dbReference>
<keyword evidence="3" id="KW-1185">Reference proteome</keyword>
<dbReference type="PANTHER" id="PTHR42100:SF1">
    <property type="entry name" value="OXIDOREDUCTASE 178 KDA SUBUNIT, PUTATIVE (AFU_ORTHOLOGUE AFUA_8G04320)-RELATED"/>
    <property type="match status" value="1"/>
</dbReference>
<accession>A0A6A6D464</accession>
<dbReference type="AlphaFoldDB" id="A0A6A6D464"/>
<evidence type="ECO:0000313" key="2">
    <source>
        <dbReference type="EMBL" id="KAF2173208.1"/>
    </source>
</evidence>
<organism evidence="2 3">
    <name type="scientific">Zasmidium cellare ATCC 36951</name>
    <dbReference type="NCBI Taxonomy" id="1080233"/>
    <lineage>
        <taxon>Eukaryota</taxon>
        <taxon>Fungi</taxon>
        <taxon>Dikarya</taxon>
        <taxon>Ascomycota</taxon>
        <taxon>Pezizomycotina</taxon>
        <taxon>Dothideomycetes</taxon>
        <taxon>Dothideomycetidae</taxon>
        <taxon>Mycosphaerellales</taxon>
        <taxon>Mycosphaerellaceae</taxon>
        <taxon>Zasmidium</taxon>
    </lineage>
</organism>
<dbReference type="InterPro" id="IPR034444">
    <property type="entry name" value="Nuo17.8"/>
</dbReference>
<gene>
    <name evidence="2" type="ORF">M409DRAFT_62782</name>
</gene>
<feature type="compositionally biased region" description="Basic and acidic residues" evidence="1">
    <location>
        <begin position="26"/>
        <end position="43"/>
    </location>
</feature>
<evidence type="ECO:0008006" key="4">
    <source>
        <dbReference type="Google" id="ProtNLM"/>
    </source>
</evidence>
<protein>
    <recommendedName>
        <fullName evidence="4">NADH-ubiquinone oxidoreductase 17.8 kDa subunit</fullName>
    </recommendedName>
</protein>
<dbReference type="RefSeq" id="XP_033674097.1">
    <property type="nucleotide sequence ID" value="XM_033815309.1"/>
</dbReference>
<evidence type="ECO:0000256" key="1">
    <source>
        <dbReference type="SAM" id="MobiDB-lite"/>
    </source>
</evidence>
<evidence type="ECO:0000313" key="3">
    <source>
        <dbReference type="Proteomes" id="UP000799537"/>
    </source>
</evidence>
<proteinExistence type="predicted"/>
<dbReference type="PANTHER" id="PTHR42100">
    <property type="entry name" value="OXIDOREDUCTASE 178 KDA SUBUNIT, PUTATIVE (AFU_ORTHOLOGUE AFUA_8G04320)-RELATED"/>
    <property type="match status" value="1"/>
</dbReference>